<dbReference type="InterPro" id="IPR036010">
    <property type="entry name" value="2Fe-2S_ferredoxin-like_sf"/>
</dbReference>
<gene>
    <name evidence="5" type="ORF">TCEB3V08_LOCUS497</name>
</gene>
<dbReference type="Pfam" id="PF00111">
    <property type="entry name" value="Fer2"/>
    <property type="match status" value="1"/>
</dbReference>
<dbReference type="InterPro" id="IPR012675">
    <property type="entry name" value="Beta-grasp_dom_sf"/>
</dbReference>
<keyword evidence="1" id="KW-0500">Molybdenum</keyword>
<dbReference type="AlphaFoldDB" id="A0A7R9C9V7"/>
<dbReference type="PANTHER" id="PTHR11908">
    <property type="entry name" value="XANTHINE DEHYDROGENASE"/>
    <property type="match status" value="1"/>
</dbReference>
<keyword evidence="2" id="KW-0001">2Fe-2S</keyword>
<proteinExistence type="predicted"/>
<dbReference type="PANTHER" id="PTHR11908:SF132">
    <property type="entry name" value="ALDEHYDE OXIDASE 1-RELATED"/>
    <property type="match status" value="1"/>
</dbReference>
<dbReference type="GO" id="GO:0005506">
    <property type="term" value="F:iron ion binding"/>
    <property type="evidence" value="ECO:0007669"/>
    <property type="project" value="InterPro"/>
</dbReference>
<keyword evidence="2" id="KW-0408">Iron</keyword>
<accession>A0A7R9C9V7</accession>
<dbReference type="GO" id="GO:0016491">
    <property type="term" value="F:oxidoreductase activity"/>
    <property type="evidence" value="ECO:0007669"/>
    <property type="project" value="InterPro"/>
</dbReference>
<evidence type="ECO:0000256" key="1">
    <source>
        <dbReference type="ARBA" id="ARBA00022505"/>
    </source>
</evidence>
<sequence>MVCSAAVLQDVKLCSDTYLAPMQPVVHACSNSFALPAFVVRLCGTKLGCGEGGCGACTVMVSRYDRGKKQVTDMNLITSVDKTRFRAEGFDSDQPFRSDSVCGKLHSRKGLHHQI</sequence>
<protein>
    <recommendedName>
        <fullName evidence="4">2Fe-2S ferredoxin-type domain-containing protein</fullName>
    </recommendedName>
</protein>
<keyword evidence="3" id="KW-0411">Iron-sulfur</keyword>
<reference evidence="5" key="1">
    <citation type="submission" date="2020-11" db="EMBL/GenBank/DDBJ databases">
        <authorList>
            <person name="Tran Van P."/>
        </authorList>
    </citation>
    <scope>NUCLEOTIDE SEQUENCE</scope>
</reference>
<feature type="domain" description="2Fe-2S ferredoxin-type" evidence="4">
    <location>
        <begin position="43"/>
        <end position="63"/>
    </location>
</feature>
<dbReference type="Gene3D" id="3.10.20.30">
    <property type="match status" value="1"/>
</dbReference>
<evidence type="ECO:0000256" key="3">
    <source>
        <dbReference type="ARBA" id="ARBA00023014"/>
    </source>
</evidence>
<organism evidence="5">
    <name type="scientific">Timema cristinae</name>
    <name type="common">Walking stick</name>
    <dbReference type="NCBI Taxonomy" id="61476"/>
    <lineage>
        <taxon>Eukaryota</taxon>
        <taxon>Metazoa</taxon>
        <taxon>Ecdysozoa</taxon>
        <taxon>Arthropoda</taxon>
        <taxon>Hexapoda</taxon>
        <taxon>Insecta</taxon>
        <taxon>Pterygota</taxon>
        <taxon>Neoptera</taxon>
        <taxon>Polyneoptera</taxon>
        <taxon>Phasmatodea</taxon>
        <taxon>Timematodea</taxon>
        <taxon>Timematoidea</taxon>
        <taxon>Timematidae</taxon>
        <taxon>Timema</taxon>
    </lineage>
</organism>
<dbReference type="GO" id="GO:0051537">
    <property type="term" value="F:2 iron, 2 sulfur cluster binding"/>
    <property type="evidence" value="ECO:0007669"/>
    <property type="project" value="UniProtKB-KW"/>
</dbReference>
<dbReference type="EMBL" id="OC316552">
    <property type="protein sequence ID" value="CAD7392473.1"/>
    <property type="molecule type" value="Genomic_DNA"/>
</dbReference>
<evidence type="ECO:0000256" key="2">
    <source>
        <dbReference type="ARBA" id="ARBA00022714"/>
    </source>
</evidence>
<evidence type="ECO:0000313" key="5">
    <source>
        <dbReference type="EMBL" id="CAD7392473.1"/>
    </source>
</evidence>
<evidence type="ECO:0000259" key="4">
    <source>
        <dbReference type="Pfam" id="PF00111"/>
    </source>
</evidence>
<keyword evidence="2" id="KW-0479">Metal-binding</keyword>
<dbReference type="SUPFAM" id="SSF54292">
    <property type="entry name" value="2Fe-2S ferredoxin-like"/>
    <property type="match status" value="1"/>
</dbReference>
<name>A0A7R9C9V7_TIMCR</name>
<dbReference type="InterPro" id="IPR001041">
    <property type="entry name" value="2Fe-2S_ferredoxin-type"/>
</dbReference>
<dbReference type="InterPro" id="IPR016208">
    <property type="entry name" value="Ald_Oxase/xanthine_DH-like"/>
</dbReference>